<dbReference type="InterPro" id="IPR000214">
    <property type="entry name" value="Znf_DNA_glyclase/AP_lyase"/>
</dbReference>
<reference evidence="16 17" key="1">
    <citation type="submission" date="2020-08" db="EMBL/GenBank/DDBJ databases">
        <title>Sequencing the genomes of 1000 actinobacteria strains.</title>
        <authorList>
            <person name="Klenk H.-P."/>
        </authorList>
    </citation>
    <scope>NUCLEOTIDE SEQUENCE [LARGE SCALE GENOMIC DNA]</scope>
    <source>
        <strain evidence="16 17">DSM 12511</strain>
    </source>
</reference>
<evidence type="ECO:0000256" key="9">
    <source>
        <dbReference type="ARBA" id="ARBA00023204"/>
    </source>
</evidence>
<keyword evidence="6 16" id="KW-0378">Hydrolase</keyword>
<dbReference type="InterPro" id="IPR035937">
    <property type="entry name" value="FPG_N"/>
</dbReference>
<dbReference type="Gene3D" id="3.20.190.10">
    <property type="entry name" value="MutM-like, N-terminal"/>
    <property type="match status" value="1"/>
</dbReference>
<dbReference type="Pfam" id="PF06831">
    <property type="entry name" value="H2TH"/>
    <property type="match status" value="1"/>
</dbReference>
<comment type="similarity">
    <text evidence="2">Belongs to the FPG family.</text>
</comment>
<evidence type="ECO:0000256" key="3">
    <source>
        <dbReference type="ARBA" id="ARBA00022723"/>
    </source>
</evidence>
<keyword evidence="5 13" id="KW-0863">Zinc-finger</keyword>
<keyword evidence="9" id="KW-0234">DNA repair</keyword>
<dbReference type="PROSITE" id="PS51066">
    <property type="entry name" value="ZF_FPG_2"/>
    <property type="match status" value="1"/>
</dbReference>
<organism evidence="16 17">
    <name type="scientific">Microbacterium thalassium</name>
    <dbReference type="NCBI Taxonomy" id="362649"/>
    <lineage>
        <taxon>Bacteria</taxon>
        <taxon>Bacillati</taxon>
        <taxon>Actinomycetota</taxon>
        <taxon>Actinomycetes</taxon>
        <taxon>Micrococcales</taxon>
        <taxon>Microbacteriaceae</taxon>
        <taxon>Microbacterium</taxon>
    </lineage>
</organism>
<dbReference type="Pfam" id="PF01149">
    <property type="entry name" value="Fapy_DNA_glyco"/>
    <property type="match status" value="1"/>
</dbReference>
<dbReference type="AlphaFoldDB" id="A0A7X0FRH6"/>
<evidence type="ECO:0000259" key="15">
    <source>
        <dbReference type="PROSITE" id="PS51068"/>
    </source>
</evidence>
<comment type="caution">
    <text evidence="16">The sequence shown here is derived from an EMBL/GenBank/DDBJ whole genome shotgun (WGS) entry which is preliminary data.</text>
</comment>
<dbReference type="PANTHER" id="PTHR22993:SF9">
    <property type="entry name" value="FORMAMIDOPYRIMIDINE-DNA GLYCOSYLASE"/>
    <property type="match status" value="1"/>
</dbReference>
<dbReference type="Proteomes" id="UP000537775">
    <property type="component" value="Unassembled WGS sequence"/>
</dbReference>
<dbReference type="GO" id="GO:0008270">
    <property type="term" value="F:zinc ion binding"/>
    <property type="evidence" value="ECO:0007669"/>
    <property type="project" value="UniProtKB-KW"/>
</dbReference>
<keyword evidence="12 16" id="KW-0326">Glycosidase</keyword>
<keyword evidence="3" id="KW-0479">Metal-binding</keyword>
<evidence type="ECO:0000313" key="17">
    <source>
        <dbReference type="Proteomes" id="UP000537775"/>
    </source>
</evidence>
<dbReference type="Gene3D" id="1.10.8.50">
    <property type="match status" value="1"/>
</dbReference>
<dbReference type="SUPFAM" id="SSF81624">
    <property type="entry name" value="N-terminal domain of MutM-like DNA repair proteins"/>
    <property type="match status" value="1"/>
</dbReference>
<dbReference type="SMART" id="SM01232">
    <property type="entry name" value="H2TH"/>
    <property type="match status" value="1"/>
</dbReference>
<evidence type="ECO:0000256" key="8">
    <source>
        <dbReference type="ARBA" id="ARBA00023125"/>
    </source>
</evidence>
<evidence type="ECO:0000256" key="4">
    <source>
        <dbReference type="ARBA" id="ARBA00022763"/>
    </source>
</evidence>
<feature type="domain" description="Formamidopyrimidine-DNA glycosylase catalytic" evidence="15">
    <location>
        <begin position="2"/>
        <end position="116"/>
    </location>
</feature>
<keyword evidence="11" id="KW-0511">Multifunctional enzyme</keyword>
<dbReference type="InterPro" id="IPR012319">
    <property type="entry name" value="FPG_cat"/>
</dbReference>
<keyword evidence="17" id="KW-1185">Reference proteome</keyword>
<evidence type="ECO:0000256" key="5">
    <source>
        <dbReference type="ARBA" id="ARBA00022771"/>
    </source>
</evidence>
<dbReference type="PANTHER" id="PTHR22993">
    <property type="entry name" value="FORMAMIDOPYRIMIDINE-DNA GLYCOSYLASE"/>
    <property type="match status" value="1"/>
</dbReference>
<dbReference type="EC" id="4.2.99.18" evidence="16"/>
<dbReference type="GO" id="GO:0006284">
    <property type="term" value="P:base-excision repair"/>
    <property type="evidence" value="ECO:0007669"/>
    <property type="project" value="InterPro"/>
</dbReference>
<evidence type="ECO:0000256" key="1">
    <source>
        <dbReference type="ARBA" id="ARBA00001668"/>
    </source>
</evidence>
<accession>A0A7X0FRH6</accession>
<dbReference type="GO" id="GO:0140078">
    <property type="term" value="F:class I DNA-(apurinic or apyrimidinic site) endonuclease activity"/>
    <property type="evidence" value="ECO:0007669"/>
    <property type="project" value="UniProtKB-EC"/>
</dbReference>
<evidence type="ECO:0000256" key="6">
    <source>
        <dbReference type="ARBA" id="ARBA00022801"/>
    </source>
</evidence>
<evidence type="ECO:0000256" key="10">
    <source>
        <dbReference type="ARBA" id="ARBA00023239"/>
    </source>
</evidence>
<dbReference type="SMART" id="SM00898">
    <property type="entry name" value="Fapy_DNA_glyco"/>
    <property type="match status" value="1"/>
</dbReference>
<dbReference type="PROSITE" id="PS51068">
    <property type="entry name" value="FPG_CAT"/>
    <property type="match status" value="1"/>
</dbReference>
<keyword evidence="7" id="KW-0862">Zinc</keyword>
<keyword evidence="8" id="KW-0238">DNA-binding</keyword>
<dbReference type="GO" id="GO:0003684">
    <property type="term" value="F:damaged DNA binding"/>
    <property type="evidence" value="ECO:0007669"/>
    <property type="project" value="InterPro"/>
</dbReference>
<dbReference type="SUPFAM" id="SSF46946">
    <property type="entry name" value="S13-like H2TH domain"/>
    <property type="match status" value="1"/>
</dbReference>
<name>A0A7X0FRH6_9MICO</name>
<evidence type="ECO:0000313" key="16">
    <source>
        <dbReference type="EMBL" id="MBB6392349.1"/>
    </source>
</evidence>
<evidence type="ECO:0000259" key="14">
    <source>
        <dbReference type="PROSITE" id="PS51066"/>
    </source>
</evidence>
<comment type="catalytic activity">
    <reaction evidence="1">
        <text>Hydrolysis of DNA containing ring-opened 7-methylguanine residues, releasing 2,6-diamino-4-hydroxy-5-(N-methyl)formamidopyrimidine.</text>
        <dbReference type="EC" id="3.2.2.23"/>
    </reaction>
</comment>
<evidence type="ECO:0000256" key="11">
    <source>
        <dbReference type="ARBA" id="ARBA00023268"/>
    </source>
</evidence>
<keyword evidence="4" id="KW-0227">DNA damage</keyword>
<dbReference type="RefSeq" id="WP_184751426.1">
    <property type="nucleotide sequence ID" value="NZ_BAAAJR010000011.1"/>
</dbReference>
<evidence type="ECO:0000256" key="7">
    <source>
        <dbReference type="ARBA" id="ARBA00022833"/>
    </source>
</evidence>
<dbReference type="SUPFAM" id="SSF57716">
    <property type="entry name" value="Glucocorticoid receptor-like (DNA-binding domain)"/>
    <property type="match status" value="1"/>
</dbReference>
<gene>
    <name evidence="16" type="ORF">HD594_002662</name>
</gene>
<proteinExistence type="inferred from homology"/>
<dbReference type="InterPro" id="IPR015886">
    <property type="entry name" value="H2TH_FPG"/>
</dbReference>
<sequence>MPESPEVDALVGFLDDSLRGRRITGIEVVEFRAWKSRDRPPESFIGAPVTGVRRFGKHVALLTDRDDLVIGLGRAGWIRIRATGDAAAAEDEPPAIVGFAFDDGTTLEVTDAGEWLSIAVTAAEDPVLAGSVARLGPDPLGQTYTRADFDRALGTRRKQLKALLQEQQSMAGIGNAYSDEILHAAGLSPVVRASDLDDAERDRLYAAVRTVLSDAARDRRGIPISDQKAAKVAAMRVHGRTGEPCPVCGVAIEDLPGSKGGAQYCPGCQTGGVPLGG</sequence>
<keyword evidence="10 16" id="KW-0456">Lyase</keyword>
<evidence type="ECO:0000256" key="12">
    <source>
        <dbReference type="ARBA" id="ARBA00023295"/>
    </source>
</evidence>
<evidence type="ECO:0000256" key="2">
    <source>
        <dbReference type="ARBA" id="ARBA00009409"/>
    </source>
</evidence>
<dbReference type="GO" id="GO:0034039">
    <property type="term" value="F:8-oxo-7,8-dihydroguanine DNA N-glycosylase activity"/>
    <property type="evidence" value="ECO:0007669"/>
    <property type="project" value="TreeGrafter"/>
</dbReference>
<evidence type="ECO:0000256" key="13">
    <source>
        <dbReference type="PROSITE-ProRule" id="PRU00391"/>
    </source>
</evidence>
<dbReference type="EMBL" id="JACHML010000001">
    <property type="protein sequence ID" value="MBB6392349.1"/>
    <property type="molecule type" value="Genomic_DNA"/>
</dbReference>
<protein>
    <submittedName>
        <fullName evidence="16">Formamidopyrimidine-DNA glycosylase</fullName>
        <ecNumber evidence="16">3.2.2.23</ecNumber>
        <ecNumber evidence="16">4.2.99.18</ecNumber>
    </submittedName>
</protein>
<dbReference type="EC" id="3.2.2.23" evidence="16"/>
<feature type="domain" description="FPG-type" evidence="14">
    <location>
        <begin position="236"/>
        <end position="270"/>
    </location>
</feature>
<dbReference type="InterPro" id="IPR010979">
    <property type="entry name" value="Ribosomal_uS13-like_H2TH"/>
</dbReference>